<accession>A0A1I1UXW1</accession>
<gene>
    <name evidence="2" type="ORF">SAMN05444380_101209</name>
</gene>
<dbReference type="PANTHER" id="PTHR34094:SF1">
    <property type="entry name" value="PROTEIN FAM185A"/>
    <property type="match status" value="1"/>
</dbReference>
<proteinExistence type="predicted"/>
<dbReference type="EMBL" id="FONA01000001">
    <property type="protein sequence ID" value="SFD74538.1"/>
    <property type="molecule type" value="Genomic_DNA"/>
</dbReference>
<dbReference type="OrthoDB" id="1118101at2"/>
<reference evidence="2 3" key="1">
    <citation type="submission" date="2016-10" db="EMBL/GenBank/DDBJ databases">
        <authorList>
            <person name="de Groot N.N."/>
        </authorList>
    </citation>
    <scope>NUCLEOTIDE SEQUENCE [LARGE SCALE GENOMIC DNA]</scope>
    <source>
        <strain evidence="2 3">DSM 19012</strain>
    </source>
</reference>
<dbReference type="Proteomes" id="UP000181976">
    <property type="component" value="Unassembled WGS sequence"/>
</dbReference>
<keyword evidence="3" id="KW-1185">Reference proteome</keyword>
<protein>
    <submittedName>
        <fullName evidence="2">Putative adhesin</fullName>
    </submittedName>
</protein>
<evidence type="ECO:0000259" key="1">
    <source>
        <dbReference type="Pfam" id="PF13349"/>
    </source>
</evidence>
<evidence type="ECO:0000313" key="2">
    <source>
        <dbReference type="EMBL" id="SFD74538.1"/>
    </source>
</evidence>
<sequence length="339" mass="36414">MKHLLIIFSIIFWNSCMLTNSQQLIDHIDTTFGDIEKITVEGFICDIRVEPGNSNEVHLKGEIRSTRNTPDLTILTDRKGNELKVWIEHKNITRGSIQGFLNFTAPSNVVLDLNTVSGDINVINIVSDNAQLNTVSGDISISGAGAGTDIKTVSGNIHASEIGGPLSAHAVSGDMKIENIKGPFNGRSTSGNFYFNMIEGKCSATSTSGDIIAGNLLNGAEFKSTSGDIKISVLKGNLFTKTTSGDVKLSDITGSVELWTTSGDQKGENIMILDSGSFNSISGDIYIDLDNALEELSFWLTSQSGDIKAGNMNGEKNLQIEKGRIRIKASSTSGDLIFQ</sequence>
<dbReference type="STRING" id="385682.SAMN05444380_101209"/>
<dbReference type="InterPro" id="IPR025164">
    <property type="entry name" value="Toastrack_DUF4097"/>
</dbReference>
<evidence type="ECO:0000313" key="3">
    <source>
        <dbReference type="Proteomes" id="UP000181976"/>
    </source>
</evidence>
<feature type="domain" description="DUF4097" evidence="1">
    <location>
        <begin position="111"/>
        <end position="178"/>
    </location>
</feature>
<dbReference type="Pfam" id="PF13349">
    <property type="entry name" value="DUF4097"/>
    <property type="match status" value="2"/>
</dbReference>
<dbReference type="PANTHER" id="PTHR34094">
    <property type="match status" value="1"/>
</dbReference>
<dbReference type="eggNOG" id="COG3595">
    <property type="taxonomic scope" value="Bacteria"/>
</dbReference>
<dbReference type="AlphaFoldDB" id="A0A1I1UXW1"/>
<dbReference type="InParanoid" id="A0A1I1UXW1"/>
<feature type="domain" description="DUF4097" evidence="1">
    <location>
        <begin position="189"/>
        <end position="335"/>
    </location>
</feature>
<name>A0A1I1UXW1_9BACT</name>
<organism evidence="2 3">
    <name type="scientific">Thermophagus xiamenensis</name>
    <dbReference type="NCBI Taxonomy" id="385682"/>
    <lineage>
        <taxon>Bacteria</taxon>
        <taxon>Pseudomonadati</taxon>
        <taxon>Bacteroidota</taxon>
        <taxon>Bacteroidia</taxon>
        <taxon>Marinilabiliales</taxon>
        <taxon>Marinilabiliaceae</taxon>
        <taxon>Thermophagus</taxon>
    </lineage>
</organism>
<dbReference type="RefSeq" id="WP_010526885.1">
    <property type="nucleotide sequence ID" value="NZ_AFSL01000023.1"/>
</dbReference>